<name>A0ABC9BB33_9POAL</name>
<protein>
    <submittedName>
        <fullName evidence="1">Uncharacterized protein</fullName>
    </submittedName>
</protein>
<gene>
    <name evidence="1" type="ORF">URODEC1_LOCUS62791</name>
</gene>
<keyword evidence="2" id="KW-1185">Reference proteome</keyword>
<reference evidence="1" key="1">
    <citation type="submission" date="2024-10" db="EMBL/GenBank/DDBJ databases">
        <authorList>
            <person name="Ryan C."/>
        </authorList>
    </citation>
    <scope>NUCLEOTIDE SEQUENCE [LARGE SCALE GENOMIC DNA]</scope>
</reference>
<evidence type="ECO:0000313" key="2">
    <source>
        <dbReference type="Proteomes" id="UP001497457"/>
    </source>
</evidence>
<dbReference type="Proteomes" id="UP001497457">
    <property type="component" value="Chromosome 25rd"/>
</dbReference>
<evidence type="ECO:0000313" key="1">
    <source>
        <dbReference type="EMBL" id="CAL4996220.1"/>
    </source>
</evidence>
<dbReference type="AlphaFoldDB" id="A0ABC9BB33"/>
<dbReference type="EMBL" id="OZ075135">
    <property type="protein sequence ID" value="CAL4996220.1"/>
    <property type="molecule type" value="Genomic_DNA"/>
</dbReference>
<organism evidence="1 2">
    <name type="scientific">Urochloa decumbens</name>
    <dbReference type="NCBI Taxonomy" id="240449"/>
    <lineage>
        <taxon>Eukaryota</taxon>
        <taxon>Viridiplantae</taxon>
        <taxon>Streptophyta</taxon>
        <taxon>Embryophyta</taxon>
        <taxon>Tracheophyta</taxon>
        <taxon>Spermatophyta</taxon>
        <taxon>Magnoliopsida</taxon>
        <taxon>Liliopsida</taxon>
        <taxon>Poales</taxon>
        <taxon>Poaceae</taxon>
        <taxon>PACMAD clade</taxon>
        <taxon>Panicoideae</taxon>
        <taxon>Panicodae</taxon>
        <taxon>Paniceae</taxon>
        <taxon>Melinidinae</taxon>
        <taxon>Urochloa</taxon>
    </lineage>
</organism>
<proteinExistence type="predicted"/>
<sequence>MAMASSSRSVLPDYLESLEDAFKVLVEEPGYSRPRSVGVARIRVRNAPALAALLAVSKQVAPRRRQYLPRVRNEAVVRRLATAVGLLELLDISLLPALFVAPNTSQPLIEAVDECGKALREEAAAIVGTFGALATSLSASIHSYYECTPVNKPAETLKGGVAELIVDVKALLDSVCTITQV</sequence>
<accession>A0ABC9BB33</accession>